<dbReference type="InterPro" id="IPR009739">
    <property type="entry name" value="LprI-like_N"/>
</dbReference>
<dbReference type="EMBL" id="CP137539">
    <property type="protein sequence ID" value="WOP55171.1"/>
    <property type="molecule type" value="Genomic_DNA"/>
</dbReference>
<gene>
    <name evidence="3" type="ORF">R5577_12775</name>
</gene>
<evidence type="ECO:0000259" key="2">
    <source>
        <dbReference type="Pfam" id="PF07007"/>
    </source>
</evidence>
<evidence type="ECO:0000256" key="1">
    <source>
        <dbReference type="SAM" id="MobiDB-lite"/>
    </source>
</evidence>
<dbReference type="AlphaFoldDB" id="A0AAX4FEU8"/>
<feature type="domain" description="Lysozyme inhibitor LprI-like N-terminal" evidence="2">
    <location>
        <begin position="61"/>
        <end position="152"/>
    </location>
</feature>
<proteinExistence type="predicted"/>
<name>A0AAX4FEU8_XANEU</name>
<evidence type="ECO:0000313" key="3">
    <source>
        <dbReference type="EMBL" id="WOP55171.1"/>
    </source>
</evidence>
<dbReference type="PANTHER" id="PTHR39176">
    <property type="entry name" value="PERIPLASMIC PROTEIN-RELATED"/>
    <property type="match status" value="1"/>
</dbReference>
<sequence>MQQQISPNGTSREDVSELKRKQKALADEQDKLLENALDSDTQNKRGWLAKSVQLRSSYAQCIEKSESVHPAMMSCNSEEYQYQDARLNKAYQRLMAKLTVQEKAALKQEERNWIKERDILCQSNGVLGGGQAEELEDSSCMLNATAKRADELEKR</sequence>
<feature type="region of interest" description="Disordered" evidence="1">
    <location>
        <begin position="1"/>
        <end position="23"/>
    </location>
</feature>
<dbReference type="PANTHER" id="PTHR39176:SF1">
    <property type="entry name" value="PERIPLASMIC PROTEIN"/>
    <property type="match status" value="1"/>
</dbReference>
<protein>
    <submittedName>
        <fullName evidence="3">Lysozyme inhibitor LprI family protein</fullName>
    </submittedName>
</protein>
<organism evidence="3 4">
    <name type="scientific">Xanthomonas euvesicatoria</name>
    <dbReference type="NCBI Taxonomy" id="456327"/>
    <lineage>
        <taxon>Bacteria</taxon>
        <taxon>Pseudomonadati</taxon>
        <taxon>Pseudomonadota</taxon>
        <taxon>Gammaproteobacteria</taxon>
        <taxon>Lysobacterales</taxon>
        <taxon>Lysobacteraceae</taxon>
        <taxon>Xanthomonas</taxon>
    </lineage>
</organism>
<dbReference type="RefSeq" id="WP_109292010.1">
    <property type="nucleotide sequence ID" value="NZ_CP137532.1"/>
</dbReference>
<dbReference type="Proteomes" id="UP001304429">
    <property type="component" value="Chromosome"/>
</dbReference>
<evidence type="ECO:0000313" key="4">
    <source>
        <dbReference type="Proteomes" id="UP001304429"/>
    </source>
</evidence>
<dbReference type="Gene3D" id="1.20.1270.180">
    <property type="match status" value="1"/>
</dbReference>
<feature type="compositionally biased region" description="Basic and acidic residues" evidence="1">
    <location>
        <begin position="11"/>
        <end position="23"/>
    </location>
</feature>
<accession>A0AAX4FEU8</accession>
<dbReference type="Pfam" id="PF07007">
    <property type="entry name" value="LprI"/>
    <property type="match status" value="1"/>
</dbReference>
<reference evidence="3" key="1">
    <citation type="submission" date="2023-10" db="EMBL/GenBank/DDBJ databases">
        <title>Comparative Genomic Analysis of Tomato Bacterial Spot Xanthomonads Reveals A New Lineage of Xanthomonas euvesicatoria.</title>
        <authorList>
            <person name="Huang C.-J."/>
            <person name="Wu T.-L."/>
            <person name="Wu Y.-L."/>
            <person name="Wang R.-S."/>
            <person name="Lin Y.-C."/>
        </authorList>
    </citation>
    <scope>NUCLEOTIDE SEQUENCE</scope>
    <source>
        <strain evidence="3">T0319-01</strain>
    </source>
</reference>
<feature type="compositionally biased region" description="Polar residues" evidence="1">
    <location>
        <begin position="1"/>
        <end position="10"/>
    </location>
</feature>